<protein>
    <submittedName>
        <fullName evidence="3">Uncharacterized protein</fullName>
    </submittedName>
</protein>
<keyword evidence="2" id="KW-0812">Transmembrane</keyword>
<proteinExistence type="predicted"/>
<gene>
    <name evidence="3" type="ORF">KS419_07315</name>
</gene>
<accession>A0ABS6JDR1</accession>
<feature type="region of interest" description="Disordered" evidence="1">
    <location>
        <begin position="79"/>
        <end position="112"/>
    </location>
</feature>
<evidence type="ECO:0000313" key="4">
    <source>
        <dbReference type="Proteomes" id="UP000784880"/>
    </source>
</evidence>
<name>A0ABS6JDR1_9BACI</name>
<evidence type="ECO:0000256" key="2">
    <source>
        <dbReference type="SAM" id="Phobius"/>
    </source>
</evidence>
<dbReference type="EMBL" id="JAHQCS010000076">
    <property type="protein sequence ID" value="MBU9711540.1"/>
    <property type="molecule type" value="Genomic_DNA"/>
</dbReference>
<feature type="transmembrane region" description="Helical" evidence="2">
    <location>
        <begin position="12"/>
        <end position="37"/>
    </location>
</feature>
<keyword evidence="4" id="KW-1185">Reference proteome</keyword>
<dbReference type="Proteomes" id="UP000784880">
    <property type="component" value="Unassembled WGS sequence"/>
</dbReference>
<organism evidence="3 4">
    <name type="scientific">Evansella tamaricis</name>
    <dbReference type="NCBI Taxonomy" id="2069301"/>
    <lineage>
        <taxon>Bacteria</taxon>
        <taxon>Bacillati</taxon>
        <taxon>Bacillota</taxon>
        <taxon>Bacilli</taxon>
        <taxon>Bacillales</taxon>
        <taxon>Bacillaceae</taxon>
        <taxon>Evansella</taxon>
    </lineage>
</organism>
<evidence type="ECO:0000256" key="1">
    <source>
        <dbReference type="SAM" id="MobiDB-lite"/>
    </source>
</evidence>
<keyword evidence="2" id="KW-0472">Membrane</keyword>
<keyword evidence="2" id="KW-1133">Transmembrane helix</keyword>
<evidence type="ECO:0000313" key="3">
    <source>
        <dbReference type="EMBL" id="MBU9711540.1"/>
    </source>
</evidence>
<reference evidence="3 4" key="1">
    <citation type="submission" date="2021-06" db="EMBL/GenBank/DDBJ databases">
        <title>Bacillus sp. RD4P76, an endophyte from a halophyte.</title>
        <authorList>
            <person name="Sun J.-Q."/>
        </authorList>
    </citation>
    <scope>NUCLEOTIDE SEQUENCE [LARGE SCALE GENOMIC DNA]</scope>
    <source>
        <strain evidence="3 4">CGMCC 1.15917</strain>
    </source>
</reference>
<feature type="transmembrane region" description="Helical" evidence="2">
    <location>
        <begin position="43"/>
        <end position="68"/>
    </location>
</feature>
<comment type="caution">
    <text evidence="3">The sequence shown here is derived from an EMBL/GenBank/DDBJ whole genome shotgun (WGS) entry which is preliminary data.</text>
</comment>
<dbReference type="RefSeq" id="WP_217065472.1">
    <property type="nucleotide sequence ID" value="NZ_JAHQCS010000076.1"/>
</dbReference>
<sequence length="142" mass="15742">MSYNNRISKILFAVGIIFFIIAFFTGIVQASQISYYVVSGSEIWVALLLYWFGGFALGMFFIALAEIIEQLSKLNGKIPSEQGEQEKSAAKSIHSESLTNDEDESEPGDGRTPTAMDYQGAWMVTIGIFIVLILIIIFANSR</sequence>
<feature type="transmembrane region" description="Helical" evidence="2">
    <location>
        <begin position="120"/>
        <end position="139"/>
    </location>
</feature>